<evidence type="ECO:0000256" key="1">
    <source>
        <dbReference type="SAM" id="MobiDB-lite"/>
    </source>
</evidence>
<feature type="region of interest" description="Disordered" evidence="1">
    <location>
        <begin position="225"/>
        <end position="245"/>
    </location>
</feature>
<dbReference type="PANTHER" id="PTHR34356">
    <property type="entry name" value="ANTIGENIC HEAT-STABLE PROTEIN"/>
    <property type="match status" value="1"/>
</dbReference>
<feature type="region of interest" description="Disordered" evidence="1">
    <location>
        <begin position="151"/>
        <end position="202"/>
    </location>
</feature>
<dbReference type="Proteomes" id="UP000655225">
    <property type="component" value="Unassembled WGS sequence"/>
</dbReference>
<dbReference type="PANTHER" id="PTHR34356:SF3">
    <property type="entry name" value="EXPRESSED PROTEIN"/>
    <property type="match status" value="1"/>
</dbReference>
<proteinExistence type="predicted"/>
<gene>
    <name evidence="2" type="ORF">HHK36_000310</name>
</gene>
<keyword evidence="3" id="KW-1185">Reference proteome</keyword>
<dbReference type="AlphaFoldDB" id="A0A835DPW3"/>
<reference evidence="2 3" key="1">
    <citation type="submission" date="2020-04" db="EMBL/GenBank/DDBJ databases">
        <title>Plant Genome Project.</title>
        <authorList>
            <person name="Zhang R.-G."/>
        </authorList>
    </citation>
    <scope>NUCLEOTIDE SEQUENCE [LARGE SCALE GENOMIC DNA]</scope>
    <source>
        <strain evidence="2">YNK0</strain>
        <tissue evidence="2">Leaf</tissue>
    </source>
</reference>
<dbReference type="OMA" id="TVYNRMM"/>
<accession>A0A835DPW3</accession>
<dbReference type="OrthoDB" id="784699at2759"/>
<evidence type="ECO:0000313" key="3">
    <source>
        <dbReference type="Proteomes" id="UP000655225"/>
    </source>
</evidence>
<comment type="caution">
    <text evidence="2">The sequence shown here is derived from an EMBL/GenBank/DDBJ whole genome shotgun (WGS) entry which is preliminary data.</text>
</comment>
<evidence type="ECO:0000313" key="2">
    <source>
        <dbReference type="EMBL" id="KAF8412348.1"/>
    </source>
</evidence>
<protein>
    <submittedName>
        <fullName evidence="2">Uncharacterized protein</fullName>
    </submittedName>
</protein>
<sequence>MDSSCKISAEEVISKLKDDGDFDRLRLKIIRKLKDNEDLRNSIISTVKQSAALNRAGAENLKPRQLSDAIHEEIGSKVMDQISDSLWEIIRSSDGMKSEITETVQSVYNKLVNPKGKEVDESSFPGEPMSVEKEAANNGVLAISACEMDYASSDSELKEPPGFSLCDHQQINNHPEEHKEELQMAMPHDPEAPEKEQREVPHYPQDVVQPSDVDLSVPPGFAAFVDGNQPCDGSDEDPDVPPGFG</sequence>
<dbReference type="EMBL" id="JABCRI010000001">
    <property type="protein sequence ID" value="KAF8412348.1"/>
    <property type="molecule type" value="Genomic_DNA"/>
</dbReference>
<organism evidence="2 3">
    <name type="scientific">Tetracentron sinense</name>
    <name type="common">Spur-leaf</name>
    <dbReference type="NCBI Taxonomy" id="13715"/>
    <lineage>
        <taxon>Eukaryota</taxon>
        <taxon>Viridiplantae</taxon>
        <taxon>Streptophyta</taxon>
        <taxon>Embryophyta</taxon>
        <taxon>Tracheophyta</taxon>
        <taxon>Spermatophyta</taxon>
        <taxon>Magnoliopsida</taxon>
        <taxon>Trochodendrales</taxon>
        <taxon>Trochodendraceae</taxon>
        <taxon>Tetracentron</taxon>
    </lineage>
</organism>
<feature type="compositionally biased region" description="Basic and acidic residues" evidence="1">
    <location>
        <begin position="174"/>
        <end position="201"/>
    </location>
</feature>
<name>A0A835DPW3_TETSI</name>